<feature type="compositionally biased region" description="Polar residues" evidence="2">
    <location>
        <begin position="1"/>
        <end position="14"/>
    </location>
</feature>
<dbReference type="Pfam" id="PF00226">
    <property type="entry name" value="DnaJ"/>
    <property type="match status" value="1"/>
</dbReference>
<evidence type="ECO:0000256" key="2">
    <source>
        <dbReference type="SAM" id="MobiDB-lite"/>
    </source>
</evidence>
<dbReference type="Gene3D" id="1.10.287.110">
    <property type="entry name" value="DnaJ domain"/>
    <property type="match status" value="1"/>
</dbReference>
<evidence type="ECO:0000256" key="1">
    <source>
        <dbReference type="ARBA" id="ARBA00023186"/>
    </source>
</evidence>
<feature type="region of interest" description="Disordered" evidence="2">
    <location>
        <begin position="1"/>
        <end position="21"/>
    </location>
</feature>
<dbReference type="InterPro" id="IPR036869">
    <property type="entry name" value="J_dom_sf"/>
</dbReference>
<feature type="non-terminal residue" evidence="4">
    <location>
        <position position="1"/>
    </location>
</feature>
<dbReference type="GO" id="GO:0003677">
    <property type="term" value="F:DNA binding"/>
    <property type="evidence" value="ECO:0007669"/>
    <property type="project" value="UniProtKB-KW"/>
</dbReference>
<keyword evidence="4" id="KW-0238">DNA-binding</keyword>
<dbReference type="PANTHER" id="PTHR44145:SF3">
    <property type="entry name" value="DNAJ HOMOLOG SUBFAMILY A MEMBER 3, MITOCHONDRIAL"/>
    <property type="match status" value="1"/>
</dbReference>
<dbReference type="SUPFAM" id="SSF46565">
    <property type="entry name" value="Chaperone J-domain"/>
    <property type="match status" value="1"/>
</dbReference>
<dbReference type="CDD" id="cd06257">
    <property type="entry name" value="DnaJ"/>
    <property type="match status" value="1"/>
</dbReference>
<evidence type="ECO:0000259" key="3">
    <source>
        <dbReference type="PROSITE" id="PS50076"/>
    </source>
</evidence>
<dbReference type="Proteomes" id="UP000485058">
    <property type="component" value="Unassembled WGS sequence"/>
</dbReference>
<dbReference type="EMBL" id="BLLF01000311">
    <property type="protein sequence ID" value="GFH10390.1"/>
    <property type="molecule type" value="Genomic_DNA"/>
</dbReference>
<evidence type="ECO:0000313" key="4">
    <source>
        <dbReference type="EMBL" id="GFH10390.1"/>
    </source>
</evidence>
<dbReference type="InterPro" id="IPR051938">
    <property type="entry name" value="Apopto_cytoskel_mod"/>
</dbReference>
<comment type="caution">
    <text evidence="4">The sequence shown here is derived from an EMBL/GenBank/DDBJ whole genome shotgun (WGS) entry which is preliminary data.</text>
</comment>
<gene>
    <name evidence="4" type="ORF">HaLaN_05695</name>
</gene>
<dbReference type="AlphaFoldDB" id="A0A699YJW7"/>
<keyword evidence="5" id="KW-1185">Reference proteome</keyword>
<dbReference type="PANTHER" id="PTHR44145">
    <property type="entry name" value="DNAJ HOMOLOG SUBFAMILY A MEMBER 3, MITOCHONDRIAL"/>
    <property type="match status" value="1"/>
</dbReference>
<evidence type="ECO:0000313" key="5">
    <source>
        <dbReference type="Proteomes" id="UP000485058"/>
    </source>
</evidence>
<feature type="non-terminal residue" evidence="4">
    <location>
        <position position="145"/>
    </location>
</feature>
<sequence length="145" mass="15651">SLSSPAPKARSSSDAVDEHRSKVRLEVQGCAAQALCSDGDWSAAKPLAHWNRLHVCAATMPQAQVGGARSRSCETSSPVPVGSLASNYYDVLGLGSGASDQEIKKAYYALAKKYHPDTNKDNADAAKRFQEVQKAYETLRDPEKR</sequence>
<feature type="domain" description="J" evidence="3">
    <location>
        <begin position="87"/>
        <end position="145"/>
    </location>
</feature>
<dbReference type="PRINTS" id="PR00625">
    <property type="entry name" value="JDOMAIN"/>
</dbReference>
<name>A0A699YJW7_HAELA</name>
<organism evidence="4 5">
    <name type="scientific">Haematococcus lacustris</name>
    <name type="common">Green alga</name>
    <name type="synonym">Haematococcus pluvialis</name>
    <dbReference type="NCBI Taxonomy" id="44745"/>
    <lineage>
        <taxon>Eukaryota</taxon>
        <taxon>Viridiplantae</taxon>
        <taxon>Chlorophyta</taxon>
        <taxon>core chlorophytes</taxon>
        <taxon>Chlorophyceae</taxon>
        <taxon>CS clade</taxon>
        <taxon>Chlamydomonadales</taxon>
        <taxon>Haematococcaceae</taxon>
        <taxon>Haematococcus</taxon>
    </lineage>
</organism>
<reference evidence="4 5" key="1">
    <citation type="submission" date="2020-02" db="EMBL/GenBank/DDBJ databases">
        <title>Draft genome sequence of Haematococcus lacustris strain NIES-144.</title>
        <authorList>
            <person name="Morimoto D."/>
            <person name="Nakagawa S."/>
            <person name="Yoshida T."/>
            <person name="Sawayama S."/>
        </authorList>
    </citation>
    <scope>NUCLEOTIDE SEQUENCE [LARGE SCALE GENOMIC DNA]</scope>
    <source>
        <strain evidence="4 5">NIES-144</strain>
    </source>
</reference>
<dbReference type="PROSITE" id="PS50076">
    <property type="entry name" value="DNAJ_2"/>
    <property type="match status" value="1"/>
</dbReference>
<proteinExistence type="predicted"/>
<keyword evidence="1" id="KW-0143">Chaperone</keyword>
<dbReference type="SMART" id="SM00271">
    <property type="entry name" value="DnaJ"/>
    <property type="match status" value="1"/>
</dbReference>
<protein>
    <submittedName>
        <fullName evidence="4">Curved DNA-binding protein</fullName>
    </submittedName>
</protein>
<accession>A0A699YJW7</accession>
<dbReference type="InterPro" id="IPR001623">
    <property type="entry name" value="DnaJ_domain"/>
</dbReference>